<dbReference type="InterPro" id="IPR056884">
    <property type="entry name" value="NPHP3-like_N"/>
</dbReference>
<dbReference type="EMBL" id="CAJHIA010000008">
    <property type="protein sequence ID" value="CAD6442609.1"/>
    <property type="molecule type" value="Genomic_DNA"/>
</dbReference>
<dbReference type="PANTHER" id="PTHR40619:SF3">
    <property type="entry name" value="FUNGAL STAND N-TERMINAL GOODBYE DOMAIN-CONTAINING PROTEIN"/>
    <property type="match status" value="1"/>
</dbReference>
<sequence>MTVNHEVIKLQQQNNAILLCVLKQKNTSLASKWLKEFKGSAYDPKVDMKDCLEHVAVLDSDEKNIYQWILHLEEYNQWLQEEKSSILDIELQTPPTSLNNPVSFNSALVATTLRSTDQFPVLAFFCRHRNLKSSSMDNASPVALVKSLTGQLLRFIVEHRPFIDLSPLENQKLFLKARTDLNNGLLLLDTLLSSLPRDDMVFLIIDSLIPQGKRGEKGH</sequence>
<accession>A0A8H2VPL4</accession>
<keyword evidence="1" id="KW-0677">Repeat</keyword>
<dbReference type="Pfam" id="PF24883">
    <property type="entry name" value="NPHP3_N"/>
    <property type="match status" value="1"/>
</dbReference>
<gene>
    <name evidence="3" type="ORF">SCLTRI_LOCUS2390</name>
</gene>
<evidence type="ECO:0000256" key="1">
    <source>
        <dbReference type="ARBA" id="ARBA00022737"/>
    </source>
</evidence>
<dbReference type="PANTHER" id="PTHR40619">
    <property type="entry name" value="FUNGAL STAND N-TERMINAL GOODBYE DOMAIN-CONTAINING PROTEIN"/>
    <property type="match status" value="1"/>
</dbReference>
<feature type="domain" description="Nephrocystin 3-like N-terminal" evidence="2">
    <location>
        <begin position="66"/>
        <end position="208"/>
    </location>
</feature>
<dbReference type="AlphaFoldDB" id="A0A8H2VPL4"/>
<dbReference type="OrthoDB" id="5419927at2759"/>
<name>A0A8H2VPL4_9HELO</name>
<reference evidence="3" key="1">
    <citation type="submission" date="2020-10" db="EMBL/GenBank/DDBJ databases">
        <authorList>
            <person name="Kusch S."/>
        </authorList>
    </citation>
    <scope>NUCLEOTIDE SEQUENCE</scope>
    <source>
        <strain evidence="3">SwB9</strain>
    </source>
</reference>
<evidence type="ECO:0000313" key="4">
    <source>
        <dbReference type="Proteomes" id="UP000624404"/>
    </source>
</evidence>
<organism evidence="3 4">
    <name type="scientific">Sclerotinia trifoliorum</name>
    <dbReference type="NCBI Taxonomy" id="28548"/>
    <lineage>
        <taxon>Eukaryota</taxon>
        <taxon>Fungi</taxon>
        <taxon>Dikarya</taxon>
        <taxon>Ascomycota</taxon>
        <taxon>Pezizomycotina</taxon>
        <taxon>Leotiomycetes</taxon>
        <taxon>Helotiales</taxon>
        <taxon>Sclerotiniaceae</taxon>
        <taxon>Sclerotinia</taxon>
    </lineage>
</organism>
<comment type="caution">
    <text evidence="3">The sequence shown here is derived from an EMBL/GenBank/DDBJ whole genome shotgun (WGS) entry which is preliminary data.</text>
</comment>
<dbReference type="Proteomes" id="UP000624404">
    <property type="component" value="Unassembled WGS sequence"/>
</dbReference>
<evidence type="ECO:0000259" key="2">
    <source>
        <dbReference type="Pfam" id="PF24883"/>
    </source>
</evidence>
<protein>
    <submittedName>
        <fullName evidence="3">E5e9f74d-df07-4417-a18e-9a93af0eb178-CDS</fullName>
    </submittedName>
</protein>
<evidence type="ECO:0000313" key="3">
    <source>
        <dbReference type="EMBL" id="CAD6442609.1"/>
    </source>
</evidence>
<proteinExistence type="predicted"/>
<keyword evidence="4" id="KW-1185">Reference proteome</keyword>